<gene>
    <name evidence="11" type="ORF">LCGC14_2548030</name>
</gene>
<comment type="cofactor">
    <cofactor evidence="1">
        <name>pyridoxal 5'-phosphate</name>
        <dbReference type="ChEBI" id="CHEBI:597326"/>
    </cofactor>
</comment>
<evidence type="ECO:0000256" key="3">
    <source>
        <dbReference type="ARBA" id="ARBA00007103"/>
    </source>
</evidence>
<dbReference type="PANTHER" id="PTHR10314">
    <property type="entry name" value="CYSTATHIONINE BETA-SYNTHASE"/>
    <property type="match status" value="1"/>
</dbReference>
<protein>
    <recommendedName>
        <fullName evidence="4">cysteine synthase</fullName>
        <ecNumber evidence="4">2.5.1.47</ecNumber>
    </recommendedName>
</protein>
<evidence type="ECO:0000256" key="7">
    <source>
        <dbReference type="ARBA" id="ARBA00022898"/>
    </source>
</evidence>
<evidence type="ECO:0000256" key="5">
    <source>
        <dbReference type="ARBA" id="ARBA00022605"/>
    </source>
</evidence>
<evidence type="ECO:0000256" key="4">
    <source>
        <dbReference type="ARBA" id="ARBA00012681"/>
    </source>
</evidence>
<dbReference type="FunFam" id="3.40.50.1100:FF:000067">
    <property type="entry name" value="Cysteine synthase"/>
    <property type="match status" value="1"/>
</dbReference>
<dbReference type="Pfam" id="PF00291">
    <property type="entry name" value="PALP"/>
    <property type="match status" value="1"/>
</dbReference>
<dbReference type="InterPro" id="IPR050214">
    <property type="entry name" value="Cys_Synth/Cystath_Beta-Synth"/>
</dbReference>
<organism evidence="11">
    <name type="scientific">marine sediment metagenome</name>
    <dbReference type="NCBI Taxonomy" id="412755"/>
    <lineage>
        <taxon>unclassified sequences</taxon>
        <taxon>metagenomes</taxon>
        <taxon>ecological metagenomes</taxon>
    </lineage>
</organism>
<dbReference type="EMBL" id="LAZR01041746">
    <property type="protein sequence ID" value="KKL11216.1"/>
    <property type="molecule type" value="Genomic_DNA"/>
</dbReference>
<reference evidence="11" key="1">
    <citation type="journal article" date="2015" name="Nature">
        <title>Complex archaea that bridge the gap between prokaryotes and eukaryotes.</title>
        <authorList>
            <person name="Spang A."/>
            <person name="Saw J.H."/>
            <person name="Jorgensen S.L."/>
            <person name="Zaremba-Niedzwiedzka K."/>
            <person name="Martijn J."/>
            <person name="Lind A.E."/>
            <person name="van Eijk R."/>
            <person name="Schleper C."/>
            <person name="Guy L."/>
            <person name="Ettema T.J."/>
        </authorList>
    </citation>
    <scope>NUCLEOTIDE SEQUENCE</scope>
</reference>
<dbReference type="GO" id="GO:0005737">
    <property type="term" value="C:cytoplasm"/>
    <property type="evidence" value="ECO:0007669"/>
    <property type="project" value="UniProtKB-ARBA"/>
</dbReference>
<keyword evidence="7" id="KW-0663">Pyridoxal phosphate</keyword>
<dbReference type="GO" id="GO:0004124">
    <property type="term" value="F:cysteine synthase activity"/>
    <property type="evidence" value="ECO:0007669"/>
    <property type="project" value="UniProtKB-EC"/>
</dbReference>
<proteinExistence type="inferred from homology"/>
<accession>A0A0F9D049</accession>
<dbReference type="NCBIfam" id="TIGR01136">
    <property type="entry name" value="cysKM"/>
    <property type="match status" value="1"/>
</dbReference>
<evidence type="ECO:0000256" key="9">
    <source>
        <dbReference type="ARBA" id="ARBA00047931"/>
    </source>
</evidence>
<dbReference type="GO" id="GO:0006535">
    <property type="term" value="P:cysteine biosynthetic process from serine"/>
    <property type="evidence" value="ECO:0007669"/>
    <property type="project" value="InterPro"/>
</dbReference>
<evidence type="ECO:0000256" key="8">
    <source>
        <dbReference type="ARBA" id="ARBA00023192"/>
    </source>
</evidence>
<comment type="caution">
    <text evidence="11">The sequence shown here is derived from an EMBL/GenBank/DDBJ whole genome shotgun (WGS) entry which is preliminary data.</text>
</comment>
<name>A0A0F9D049_9ZZZZ</name>
<comment type="similarity">
    <text evidence="3">Belongs to the cysteine synthase/cystathionine beta-synthase family.</text>
</comment>
<sequence length="309" mass="33466">MLSNNISEVSGLIFNTPLVRLNRIVGDDCAEILAKVEGANPSGSVKDRVCMAMIESAEKKGQLKKGYTIIEATSGNAGISLAFISAMKGYKVLLTMPDNCSVERRTLLKLYGAEIEFTPSIEGMPGAIRKAEQLIKKRKNCFMPQLFNNVANPEIHRRTTAEEIWQATNGELDAFISGVGTGGTITGVGEVFKERKKDIQIVAVEPKNSAVLSGGRPGHHNIPGIGPGFIPKILNKEIIDRIIPVTDKDAFSTSIRIAKEEGLLVGISSGAVTFAALHIAKELGKGKRVVIILPDNGERYLNLYQNYFA</sequence>
<comment type="pathway">
    <text evidence="2">Amino-acid biosynthesis; L-cysteine biosynthesis; L-cysteine from L-serine: step 2/2.</text>
</comment>
<feature type="domain" description="Tryptophan synthase beta chain-like PALP" evidence="10">
    <location>
        <begin position="10"/>
        <end position="295"/>
    </location>
</feature>
<dbReference type="SUPFAM" id="SSF53686">
    <property type="entry name" value="Tryptophan synthase beta subunit-like PLP-dependent enzymes"/>
    <property type="match status" value="1"/>
</dbReference>
<dbReference type="NCBIfam" id="TIGR01139">
    <property type="entry name" value="cysK"/>
    <property type="match status" value="1"/>
</dbReference>
<dbReference type="InterPro" id="IPR001926">
    <property type="entry name" value="TrpB-like_PALP"/>
</dbReference>
<keyword evidence="5" id="KW-0028">Amino-acid biosynthesis</keyword>
<dbReference type="InterPro" id="IPR005856">
    <property type="entry name" value="Cys_synth"/>
</dbReference>
<evidence type="ECO:0000259" key="10">
    <source>
        <dbReference type="Pfam" id="PF00291"/>
    </source>
</evidence>
<keyword evidence="6" id="KW-0808">Transferase</keyword>
<comment type="catalytic activity">
    <reaction evidence="9">
        <text>O-acetyl-L-serine + hydrogen sulfide = L-cysteine + acetate</text>
        <dbReference type="Rhea" id="RHEA:14829"/>
        <dbReference type="ChEBI" id="CHEBI:29919"/>
        <dbReference type="ChEBI" id="CHEBI:30089"/>
        <dbReference type="ChEBI" id="CHEBI:35235"/>
        <dbReference type="ChEBI" id="CHEBI:58340"/>
        <dbReference type="EC" id="2.5.1.47"/>
    </reaction>
</comment>
<dbReference type="Gene3D" id="3.40.50.1100">
    <property type="match status" value="2"/>
</dbReference>
<keyword evidence="8" id="KW-0198">Cysteine biosynthesis</keyword>
<evidence type="ECO:0000256" key="1">
    <source>
        <dbReference type="ARBA" id="ARBA00001933"/>
    </source>
</evidence>
<evidence type="ECO:0000256" key="2">
    <source>
        <dbReference type="ARBA" id="ARBA00004962"/>
    </source>
</evidence>
<evidence type="ECO:0000313" key="11">
    <source>
        <dbReference type="EMBL" id="KKL11216.1"/>
    </source>
</evidence>
<dbReference type="InterPro" id="IPR005859">
    <property type="entry name" value="CysK"/>
</dbReference>
<dbReference type="InterPro" id="IPR036052">
    <property type="entry name" value="TrpB-like_PALP_sf"/>
</dbReference>
<dbReference type="AlphaFoldDB" id="A0A0F9D049"/>
<dbReference type="EC" id="2.5.1.47" evidence="4"/>
<dbReference type="CDD" id="cd01561">
    <property type="entry name" value="CBS_like"/>
    <property type="match status" value="1"/>
</dbReference>
<evidence type="ECO:0000256" key="6">
    <source>
        <dbReference type="ARBA" id="ARBA00022679"/>
    </source>
</evidence>